<feature type="domain" description="Protein kinase" evidence="9">
    <location>
        <begin position="92"/>
        <end position="368"/>
    </location>
</feature>
<reference evidence="11 12" key="1">
    <citation type="submission" date="2017-03" db="EMBL/GenBank/DDBJ databases">
        <title>An alternative strategy for trypanosome survival in the mammalian bloodstream revealed through genome and transcriptome analysis of the ubiquitous bovine parasite Trypanosoma (Megatrypanum) theileri.</title>
        <authorList>
            <person name="Kelly S."/>
            <person name="Ivens A."/>
            <person name="Mott A."/>
            <person name="O'Neill E."/>
            <person name="Emms D."/>
            <person name="Macleod O."/>
            <person name="Voorheis P."/>
            <person name="Matthews J."/>
            <person name="Matthews K."/>
            <person name="Carrington M."/>
        </authorList>
    </citation>
    <scope>NUCLEOTIDE SEQUENCE [LARGE SCALE GENOMIC DNA]</scope>
    <source>
        <strain evidence="11">Edinburgh</strain>
    </source>
</reference>
<dbReference type="SMART" id="SM00220">
    <property type="entry name" value="S_TKc"/>
    <property type="match status" value="1"/>
</dbReference>
<evidence type="ECO:0000256" key="5">
    <source>
        <dbReference type="ARBA" id="ARBA00022840"/>
    </source>
</evidence>
<dbReference type="Pfam" id="PF00069">
    <property type="entry name" value="Pkinase"/>
    <property type="match status" value="1"/>
</dbReference>
<feature type="region of interest" description="Disordered" evidence="8">
    <location>
        <begin position="1"/>
        <end position="43"/>
    </location>
</feature>
<dbReference type="PROSITE" id="PS50011">
    <property type="entry name" value="PROTEIN_KINASE_DOM"/>
    <property type="match status" value="1"/>
</dbReference>
<dbReference type="InterPro" id="IPR017441">
    <property type="entry name" value="Protein_kinase_ATP_BS"/>
</dbReference>
<keyword evidence="12" id="KW-1185">Reference proteome</keyword>
<evidence type="ECO:0000256" key="4">
    <source>
        <dbReference type="ARBA" id="ARBA00022777"/>
    </source>
</evidence>
<evidence type="ECO:0000259" key="9">
    <source>
        <dbReference type="PROSITE" id="PS50011"/>
    </source>
</evidence>
<evidence type="ECO:0000313" key="12">
    <source>
        <dbReference type="Proteomes" id="UP000192257"/>
    </source>
</evidence>
<evidence type="ECO:0000256" key="1">
    <source>
        <dbReference type="ARBA" id="ARBA00022527"/>
    </source>
</evidence>
<dbReference type="GeneID" id="39983179"/>
<accession>A0A1X0P360</accession>
<dbReference type="PROSITE" id="PS50078">
    <property type="entry name" value="POLO_BOX"/>
    <property type="match status" value="1"/>
</dbReference>
<dbReference type="Pfam" id="PF26235">
    <property type="entry name" value="zf-KKT2_KKT3"/>
    <property type="match status" value="1"/>
</dbReference>
<dbReference type="InterPro" id="IPR058800">
    <property type="entry name" value="Znf-KKT2_KKT3"/>
</dbReference>
<protein>
    <recommendedName>
        <fullName evidence="7">Serine/threonine-protein kinase PLK</fullName>
        <ecNumber evidence="7">2.7.11.21</ecNumber>
    </recommendedName>
    <alternativeName>
        <fullName evidence="7">Polo-like kinase</fullName>
    </alternativeName>
</protein>
<dbReference type="GO" id="GO:0004674">
    <property type="term" value="F:protein serine/threonine kinase activity"/>
    <property type="evidence" value="ECO:0007669"/>
    <property type="project" value="UniProtKB-KW"/>
</dbReference>
<keyword evidence="5 6" id="KW-0067">ATP-binding</keyword>
<comment type="similarity">
    <text evidence="7">Belongs to the protein kinase superfamily. Ser/Thr protein kinase family. CDC5/Polo subfamily.</text>
</comment>
<evidence type="ECO:0000259" key="10">
    <source>
        <dbReference type="PROSITE" id="PS50078"/>
    </source>
</evidence>
<feature type="compositionally biased region" description="Basic and acidic residues" evidence="8">
    <location>
        <begin position="847"/>
        <end position="869"/>
    </location>
</feature>
<feature type="region of interest" description="Disordered" evidence="8">
    <location>
        <begin position="782"/>
        <end position="891"/>
    </location>
</feature>
<dbReference type="GO" id="GO:0005634">
    <property type="term" value="C:nucleus"/>
    <property type="evidence" value="ECO:0007669"/>
    <property type="project" value="TreeGrafter"/>
</dbReference>
<sequence>MASRTTSWPHENGGKERNEQTPSRGMVSMPRELSHTPTIAGLSPTVQTPFIQKCYVHRGSMDNQNEQYQQQQQQQQPLELMTVTFEEEGLQLTTTSLLGKGGFGRVYAARSNSGELYALKASAKKMTESDWSRLRKEVALMNHFAKHPNVVKFIAAGRDEERAYVVMECCASRSLHDVIAQHGLDVQEILWVGWALVDTIAFLHSKGCIHRDLKPQNLLFDFDGNLKITDFGLSSRIAEAQPRKTVAGTAMYMAPEIAEAVYKRMVSDDSQHSLQYGKEVDTWSIGVVLYVMLTRMNPYIQAMEKEGTRDMDKTQKTLALFNCVAGASWSWPADWTGDEELCEIVNRTMHREPSKRATLQEILQHPVWSRRPLSCPLSLLHKLNLLERSLQGGRYGSTRRSLSRVADNLPLPNAKKTVDDVLTEGLRRVALTEQRARAQLVLEHHETLHVIVELLKLLRAEVDCRKSIKEDEERYRMIIKSQMLSRRQRRGGSETLVTSSSTTTTTAGGGVKGMNEAGGIRASRSRRESSVMLVAPTRDEEEDGRIVRASPDKYAVVYPGRETSTRWSLRPVISLPRELNSEIEQFKCMNHHIMTKLTSMPHGYNGFDCNVCDREILKITPETPAFRCYKCDYDLCMKCAYQGRLKDVNFVCVSCAKKFTSAAKLRSHTLQCRGPSWSPSPRRSARMDTLLWEDPEKDKAGEGRGTLLEVGGRRSLLDIRLPDEEPAAGGSSRRGGRPSGRSSTSGRASSGGRISVGDRHVPSPEDVGAMVVKHRDAMFPEMPEWPASRRSTVERGSGSRRGGGAEEEEEGNGKATYGGRNNDKNNNNNKSSDNGASFSFELPPEIRLSRQKKEERVQPRNSAELKDIIEVDTPPMKKGRSERQQERGVSASPYRYNEKGNIVGIAAQHRAAREASLQQQPPPTGHNVIMIRADAAVQPQEMQKQPRVPRSASSSRPVTTASSTITSNTTTTTTTTKIVQQPMMPVTRTVTSTAPLQQQPQQQQQQQQQQPMPQQTRQPSASGMTMRGGPPLPRKGPGMPQNTPRPVPPPANFPVPRQPSRPLPQPGGVGGAGGGILASAGCGSSNAFLALPREEQNRQRFVDEFLSGGWIRFYSFTNEETVVMYYCVQPGRYGAVFPTEAGVGTAVVDVHSKLVLYVPCMNNESTNRSQPHPHVQTFYDEDVRLLGITEAQRYLGGVLDSIMGFVKEIARLRAEGLTPAAVHAAYIHQRERSSVPTDTKFVYVRKVFPDPSGSFTLFRLSNLRSQVVCNALMDIRWQSDRRHNVGQKYYVLADGTAEPFVVDHTGILAQVEAVLSNSFRR</sequence>
<keyword evidence="4 7" id="KW-0418">Kinase</keyword>
<evidence type="ECO:0000256" key="7">
    <source>
        <dbReference type="RuleBase" id="RU361162"/>
    </source>
</evidence>
<feature type="binding site" evidence="6">
    <location>
        <position position="125"/>
    </location>
    <ligand>
        <name>ATP</name>
        <dbReference type="ChEBI" id="CHEBI:30616"/>
    </ligand>
</feature>
<name>A0A1X0P360_9TRYP</name>
<organism evidence="11 12">
    <name type="scientific">Trypanosoma theileri</name>
    <dbReference type="NCBI Taxonomy" id="67003"/>
    <lineage>
        <taxon>Eukaryota</taxon>
        <taxon>Discoba</taxon>
        <taxon>Euglenozoa</taxon>
        <taxon>Kinetoplastea</taxon>
        <taxon>Metakinetoplastina</taxon>
        <taxon>Trypanosomatida</taxon>
        <taxon>Trypanosomatidae</taxon>
        <taxon>Trypanosoma</taxon>
    </lineage>
</organism>
<feature type="region of interest" description="Disordered" evidence="8">
    <location>
        <begin position="489"/>
        <end position="537"/>
    </location>
</feature>
<comment type="caution">
    <text evidence="11">The sequence shown here is derived from an EMBL/GenBank/DDBJ whole genome shotgun (WGS) entry which is preliminary data.</text>
</comment>
<dbReference type="InterPro" id="IPR011009">
    <property type="entry name" value="Kinase-like_dom_sf"/>
</dbReference>
<dbReference type="Proteomes" id="UP000192257">
    <property type="component" value="Unassembled WGS sequence"/>
</dbReference>
<dbReference type="PROSITE" id="PS00107">
    <property type="entry name" value="PROTEIN_KINASE_ATP"/>
    <property type="match status" value="1"/>
</dbReference>
<feature type="compositionally biased region" description="Low complexity" evidence="8">
    <location>
        <begin position="824"/>
        <end position="834"/>
    </location>
</feature>
<dbReference type="PROSITE" id="PS00108">
    <property type="entry name" value="PROTEIN_KINASE_ST"/>
    <property type="match status" value="1"/>
</dbReference>
<comment type="catalytic activity">
    <reaction evidence="7">
        <text>L-threonyl-[protein] + ATP = O-phospho-L-threonyl-[protein] + ADP + H(+)</text>
        <dbReference type="Rhea" id="RHEA:46608"/>
        <dbReference type="Rhea" id="RHEA-COMP:11060"/>
        <dbReference type="Rhea" id="RHEA-COMP:11605"/>
        <dbReference type="ChEBI" id="CHEBI:15378"/>
        <dbReference type="ChEBI" id="CHEBI:30013"/>
        <dbReference type="ChEBI" id="CHEBI:30616"/>
        <dbReference type="ChEBI" id="CHEBI:61977"/>
        <dbReference type="ChEBI" id="CHEBI:456216"/>
        <dbReference type="EC" id="2.7.11.21"/>
    </reaction>
</comment>
<evidence type="ECO:0000256" key="8">
    <source>
        <dbReference type="SAM" id="MobiDB-lite"/>
    </source>
</evidence>
<evidence type="ECO:0000256" key="3">
    <source>
        <dbReference type="ARBA" id="ARBA00022741"/>
    </source>
</evidence>
<dbReference type="SUPFAM" id="SSF56112">
    <property type="entry name" value="Protein kinase-like (PK-like)"/>
    <property type="match status" value="1"/>
</dbReference>
<dbReference type="PANTHER" id="PTHR24345:SF91">
    <property type="entry name" value="SERINE_THREONINE-PROTEIN KINASE PLK4"/>
    <property type="match status" value="1"/>
</dbReference>
<dbReference type="InterPro" id="IPR000959">
    <property type="entry name" value="POLO_box_dom"/>
</dbReference>
<evidence type="ECO:0000256" key="2">
    <source>
        <dbReference type="ARBA" id="ARBA00022679"/>
    </source>
</evidence>
<gene>
    <name evidence="11" type="ORF">TM35_000063620</name>
</gene>
<feature type="compositionally biased region" description="Pro residues" evidence="8">
    <location>
        <begin position="1043"/>
        <end position="1065"/>
    </location>
</feature>
<feature type="region of interest" description="Disordered" evidence="8">
    <location>
        <begin position="938"/>
        <end position="1074"/>
    </location>
</feature>
<keyword evidence="2 7" id="KW-0808">Transferase</keyword>
<proteinExistence type="inferred from homology"/>
<evidence type="ECO:0000313" key="11">
    <source>
        <dbReference type="EMBL" id="ORC91357.1"/>
    </source>
</evidence>
<dbReference type="PANTHER" id="PTHR24345">
    <property type="entry name" value="SERINE/THREONINE-PROTEIN KINASE PLK"/>
    <property type="match status" value="1"/>
</dbReference>
<feature type="region of interest" description="Disordered" evidence="8">
    <location>
        <begin position="718"/>
        <end position="766"/>
    </location>
</feature>
<feature type="compositionally biased region" description="Low complexity" evidence="8">
    <location>
        <begin position="739"/>
        <end position="755"/>
    </location>
</feature>
<feature type="compositionally biased region" description="Low complexity" evidence="8">
    <location>
        <begin position="997"/>
        <end position="1019"/>
    </location>
</feature>
<dbReference type="GO" id="GO:0005524">
    <property type="term" value="F:ATP binding"/>
    <property type="evidence" value="ECO:0007669"/>
    <property type="project" value="UniProtKB-UniRule"/>
</dbReference>
<dbReference type="InterPro" id="IPR000719">
    <property type="entry name" value="Prot_kinase_dom"/>
</dbReference>
<dbReference type="RefSeq" id="XP_028885423.1">
    <property type="nucleotide sequence ID" value="XM_029023399.1"/>
</dbReference>
<feature type="domain" description="POLO box" evidence="10">
    <location>
        <begin position="1243"/>
        <end position="1321"/>
    </location>
</feature>
<dbReference type="VEuPathDB" id="TriTrypDB:TM35_000063620"/>
<feature type="compositionally biased region" description="Low complexity" evidence="8">
    <location>
        <begin position="493"/>
        <end position="506"/>
    </location>
</feature>
<evidence type="ECO:0000256" key="6">
    <source>
        <dbReference type="PROSITE-ProRule" id="PRU10141"/>
    </source>
</evidence>
<dbReference type="InterPro" id="IPR008271">
    <property type="entry name" value="Ser/Thr_kinase_AS"/>
</dbReference>
<dbReference type="Gene3D" id="1.10.510.10">
    <property type="entry name" value="Transferase(Phosphotransferase) domain 1"/>
    <property type="match status" value="1"/>
</dbReference>
<dbReference type="OrthoDB" id="270458at2759"/>
<feature type="compositionally biased region" description="Low complexity" evidence="8">
    <location>
        <begin position="946"/>
        <end position="976"/>
    </location>
</feature>
<dbReference type="EMBL" id="NBCO01000006">
    <property type="protein sequence ID" value="ORC91357.1"/>
    <property type="molecule type" value="Genomic_DNA"/>
</dbReference>
<dbReference type="STRING" id="67003.A0A1X0P360"/>
<keyword evidence="3 6" id="KW-0547">Nucleotide-binding</keyword>
<keyword evidence="1 7" id="KW-0723">Serine/threonine-protein kinase</keyword>
<dbReference type="EC" id="2.7.11.21" evidence="7"/>